<dbReference type="Proteomes" id="UP000502035">
    <property type="component" value="Chromosome"/>
</dbReference>
<accession>A0A6G7YC74</accession>
<feature type="domain" description="DUF2249" evidence="2">
    <location>
        <begin position="192"/>
        <end position="260"/>
    </location>
</feature>
<organism evidence="3 4">
    <name type="scientific">Nocardioides piscis</name>
    <dbReference type="NCBI Taxonomy" id="2714938"/>
    <lineage>
        <taxon>Bacteria</taxon>
        <taxon>Bacillati</taxon>
        <taxon>Actinomycetota</taxon>
        <taxon>Actinomycetes</taxon>
        <taxon>Propionibacteriales</taxon>
        <taxon>Nocardioidaceae</taxon>
        <taxon>Nocardioides</taxon>
    </lineage>
</organism>
<dbReference type="Pfam" id="PF10006">
    <property type="entry name" value="DUF2249"/>
    <property type="match status" value="1"/>
</dbReference>
<evidence type="ECO:0000259" key="1">
    <source>
        <dbReference type="Pfam" id="PF01814"/>
    </source>
</evidence>
<protein>
    <submittedName>
        <fullName evidence="3">DUF2249 domain-containing protein</fullName>
    </submittedName>
</protein>
<evidence type="ECO:0000313" key="4">
    <source>
        <dbReference type="Proteomes" id="UP000502035"/>
    </source>
</evidence>
<dbReference type="InterPro" id="IPR018720">
    <property type="entry name" value="DUF2249"/>
</dbReference>
<dbReference type="Gene3D" id="1.20.120.520">
    <property type="entry name" value="nmb1532 protein domain like"/>
    <property type="match status" value="1"/>
</dbReference>
<dbReference type="InterPro" id="IPR012312">
    <property type="entry name" value="Hemerythrin-like"/>
</dbReference>
<gene>
    <name evidence="3" type="ORF">G7071_01305</name>
</gene>
<reference evidence="3 4" key="1">
    <citation type="submission" date="2020-03" db="EMBL/GenBank/DDBJ databases">
        <title>Nocardioides sp. nov., isolated from fish.</title>
        <authorList>
            <person name="Hyun D.-W."/>
            <person name="Bae J.-W."/>
        </authorList>
    </citation>
    <scope>NUCLEOTIDE SEQUENCE [LARGE SCALE GENOMIC DNA]</scope>
    <source>
        <strain evidence="3 4">HDW12A</strain>
    </source>
</reference>
<sequence length="263" mass="27970">MSELVIASNEADAHAAEAVEQHHAVMAGALALRTEELVAAASRPDPAAAEQARQDLVEWCERELVPHALAEEKALYPVAQATTEGRLLVEAMLGEHVVITSLLRQVSEAADPVRAAATATALRAVFDSHLTKENELLVPLLARTPDVSLHDLLGGMHELLGHAEGTEGSDAEAGCGGHTCSCGEVDGPGHPELDVRTIPHAIRHATIFGALESVRPGGGLELVAPHDPLPLLAQLEQRWPAAFSVTYNERGPEAWRITLVRSI</sequence>
<evidence type="ECO:0000313" key="3">
    <source>
        <dbReference type="EMBL" id="QIK74276.1"/>
    </source>
</evidence>
<dbReference type="AlphaFoldDB" id="A0A6G7YC74"/>
<name>A0A6G7YC74_9ACTN</name>
<evidence type="ECO:0000259" key="2">
    <source>
        <dbReference type="Pfam" id="PF10006"/>
    </source>
</evidence>
<keyword evidence="4" id="KW-1185">Reference proteome</keyword>
<dbReference type="Pfam" id="PF01814">
    <property type="entry name" value="Hemerythrin"/>
    <property type="match status" value="1"/>
</dbReference>
<dbReference type="KEGG" id="npi:G7071_01305"/>
<proteinExistence type="predicted"/>
<dbReference type="EMBL" id="CP049866">
    <property type="protein sequence ID" value="QIK74276.1"/>
    <property type="molecule type" value="Genomic_DNA"/>
</dbReference>
<feature type="domain" description="Hemerythrin-like" evidence="1">
    <location>
        <begin position="15"/>
        <end position="141"/>
    </location>
</feature>